<dbReference type="AlphaFoldDB" id="A0A8J2PET8"/>
<organism evidence="1 2">
    <name type="scientific">Allacma fusca</name>
    <dbReference type="NCBI Taxonomy" id="39272"/>
    <lineage>
        <taxon>Eukaryota</taxon>
        <taxon>Metazoa</taxon>
        <taxon>Ecdysozoa</taxon>
        <taxon>Arthropoda</taxon>
        <taxon>Hexapoda</taxon>
        <taxon>Collembola</taxon>
        <taxon>Symphypleona</taxon>
        <taxon>Sminthuridae</taxon>
        <taxon>Allacma</taxon>
    </lineage>
</organism>
<dbReference type="EMBL" id="CAJVCH010269767">
    <property type="protein sequence ID" value="CAG7734462.1"/>
    <property type="molecule type" value="Genomic_DNA"/>
</dbReference>
<dbReference type="Proteomes" id="UP000708208">
    <property type="component" value="Unassembled WGS sequence"/>
</dbReference>
<name>A0A8J2PET8_9HEXA</name>
<sequence>MLEEIHGDSDDQRLAWVAQDSVIEGKDLSTQMTLFVRHGLSYIDNLTVHDETIIYHQYDGFIIAIDWNGVQKYEIEMRIGLVRGLRCSNQFLISGGDSKNLNVWNNEIGSLYHKVHHQPCRIEFVYADETKVITLGREDPPVVVGYW</sequence>
<evidence type="ECO:0000313" key="2">
    <source>
        <dbReference type="Proteomes" id="UP000708208"/>
    </source>
</evidence>
<gene>
    <name evidence="1" type="ORF">AFUS01_LOCUS22850</name>
</gene>
<reference evidence="1" key="1">
    <citation type="submission" date="2021-06" db="EMBL/GenBank/DDBJ databases">
        <authorList>
            <person name="Hodson N. C."/>
            <person name="Mongue J. A."/>
            <person name="Jaron S. K."/>
        </authorList>
    </citation>
    <scope>NUCLEOTIDE SEQUENCE</scope>
</reference>
<keyword evidence="2" id="KW-1185">Reference proteome</keyword>
<proteinExistence type="predicted"/>
<comment type="caution">
    <text evidence="1">The sequence shown here is derived from an EMBL/GenBank/DDBJ whole genome shotgun (WGS) entry which is preliminary data.</text>
</comment>
<protein>
    <submittedName>
        <fullName evidence="1">Uncharacterized protein</fullName>
    </submittedName>
</protein>
<accession>A0A8J2PET8</accession>
<evidence type="ECO:0000313" key="1">
    <source>
        <dbReference type="EMBL" id="CAG7734462.1"/>
    </source>
</evidence>